<dbReference type="SUPFAM" id="SSF56784">
    <property type="entry name" value="HAD-like"/>
    <property type="match status" value="1"/>
</dbReference>
<accession>A0ABQ6GCN2</accession>
<evidence type="ECO:0000313" key="1">
    <source>
        <dbReference type="EMBL" id="GLX68397.1"/>
    </source>
</evidence>
<proteinExistence type="predicted"/>
<dbReference type="RefSeq" id="WP_284239134.1">
    <property type="nucleotide sequence ID" value="NZ_BSSQ01000011.1"/>
</dbReference>
<reference evidence="1 2" key="1">
    <citation type="submission" date="2023-03" db="EMBL/GenBank/DDBJ databases">
        <title>Draft genome sequence of the bacteria which degrade cell wall of Tricholomamatutake.</title>
        <authorList>
            <person name="Konishi Y."/>
            <person name="Fukuta Y."/>
            <person name="Shirasaka N."/>
        </authorList>
    </citation>
    <scope>NUCLEOTIDE SEQUENCE [LARGE SCALE GENOMIC DNA]</scope>
    <source>
        <strain evidence="2">mu1</strain>
    </source>
</reference>
<gene>
    <name evidence="1" type="ORF">MU1_27420</name>
</gene>
<evidence type="ECO:0008006" key="3">
    <source>
        <dbReference type="Google" id="ProtNLM"/>
    </source>
</evidence>
<dbReference type="PANTHER" id="PTHR43611">
    <property type="entry name" value="ALPHA-D-GLUCOSE 1-PHOSPHATE PHOSPHATASE"/>
    <property type="match status" value="1"/>
</dbReference>
<dbReference type="PANTHER" id="PTHR43611:SF3">
    <property type="entry name" value="FLAVIN MONONUCLEOTIDE HYDROLASE 1, CHLOROPLATIC"/>
    <property type="match status" value="1"/>
</dbReference>
<dbReference type="InterPro" id="IPR023214">
    <property type="entry name" value="HAD_sf"/>
</dbReference>
<dbReference type="InterPro" id="IPR023198">
    <property type="entry name" value="PGP-like_dom2"/>
</dbReference>
<dbReference type="Proteomes" id="UP001157114">
    <property type="component" value="Unassembled WGS sequence"/>
</dbReference>
<dbReference type="InterPro" id="IPR036412">
    <property type="entry name" value="HAD-like_sf"/>
</dbReference>
<dbReference type="EMBL" id="BSSQ01000011">
    <property type="protein sequence ID" value="GLX68397.1"/>
    <property type="molecule type" value="Genomic_DNA"/>
</dbReference>
<dbReference type="Gene3D" id="3.40.50.1000">
    <property type="entry name" value="HAD superfamily/HAD-like"/>
    <property type="match status" value="1"/>
</dbReference>
<sequence>MKVKLELVLDAAGVIVSNFSPLFWQGLVTRYGLPYDKLTTFKHEVRARLWTGEITEEEFWDDFCALFPAINKNEARTALLSQITPLPGMQRIPAWSRHANIHLLSNHREEWLESVIAPLRPYLSSLTISSAARCRKPDAPIYGVVERHFNSEAPVLFVDDQAKNFKEPALRGWTTLLADEQGEWIKQVNHMLSDNNENA</sequence>
<comment type="caution">
    <text evidence="1">The sequence shown here is derived from an EMBL/GenBank/DDBJ whole genome shotgun (WGS) entry which is preliminary data.</text>
</comment>
<name>A0ABQ6GCN2_9BACL</name>
<evidence type="ECO:0000313" key="2">
    <source>
        <dbReference type="Proteomes" id="UP001157114"/>
    </source>
</evidence>
<organism evidence="1 2">
    <name type="scientific">Paenibacillus glycanilyticus</name>
    <dbReference type="NCBI Taxonomy" id="126569"/>
    <lineage>
        <taxon>Bacteria</taxon>
        <taxon>Bacillati</taxon>
        <taxon>Bacillota</taxon>
        <taxon>Bacilli</taxon>
        <taxon>Bacillales</taxon>
        <taxon>Paenibacillaceae</taxon>
        <taxon>Paenibacillus</taxon>
    </lineage>
</organism>
<protein>
    <recommendedName>
        <fullName evidence="3">Haloacid dehalogenase</fullName>
    </recommendedName>
</protein>
<keyword evidence="2" id="KW-1185">Reference proteome</keyword>
<dbReference type="Gene3D" id="1.10.150.240">
    <property type="entry name" value="Putative phosphatase, domain 2"/>
    <property type="match status" value="1"/>
</dbReference>